<keyword evidence="3" id="KW-0808">Transferase</keyword>
<dbReference type="PROSITE" id="PS50146">
    <property type="entry name" value="DAGK"/>
    <property type="match status" value="1"/>
</dbReference>
<name>A0ABT0BB27_9SPHN</name>
<organism evidence="3 4">
    <name type="scientific">Novosphingobium organovorum</name>
    <dbReference type="NCBI Taxonomy" id="2930092"/>
    <lineage>
        <taxon>Bacteria</taxon>
        <taxon>Pseudomonadati</taxon>
        <taxon>Pseudomonadota</taxon>
        <taxon>Alphaproteobacteria</taxon>
        <taxon>Sphingomonadales</taxon>
        <taxon>Sphingomonadaceae</taxon>
        <taxon>Novosphingobium</taxon>
    </lineage>
</organism>
<feature type="domain" description="DAGKc" evidence="2">
    <location>
        <begin position="22"/>
        <end position="150"/>
    </location>
</feature>
<evidence type="ECO:0000256" key="1">
    <source>
        <dbReference type="SAM" id="MobiDB-lite"/>
    </source>
</evidence>
<reference evidence="3" key="1">
    <citation type="submission" date="2022-03" db="EMBL/GenBank/DDBJ databases">
        <title>Identification of a novel bacterium isolated from mangrove sediments.</title>
        <authorList>
            <person name="Pan X."/>
        </authorList>
    </citation>
    <scope>NUCLEOTIDE SEQUENCE</scope>
    <source>
        <strain evidence="3">B1949</strain>
    </source>
</reference>
<sequence>MASEPETRVAGPEGPASAPSAARNRRLWLVCNSASGSNDEESQRAVKAALERAGYTLARTLHFPDDAAPKPADLDADGAGLVAVFGGDGTVHAVVTGLFGWRGAVLVLPGGTMNMLSKKLHGDVALEIIADRLRTTGGQRVRTPTISSRHAMGLTGVLAGPGTVWNEVREAMRAVDIVEFLSTTRQAISYSANGPKVTCAEVDCGREDGYAAITLVPQEGGLEAKGYYAESLADFAGQGIALLNRNFRDGPHDDLGRHGTVRLVCPAGEPMGLLIDGEPFDGAAEETFDLGICGVDLIATHAIGETGGEIGGGTGGGIGG</sequence>
<dbReference type="Proteomes" id="UP001162881">
    <property type="component" value="Unassembled WGS sequence"/>
</dbReference>
<proteinExistence type="predicted"/>
<comment type="caution">
    <text evidence="3">The sequence shown here is derived from an EMBL/GenBank/DDBJ whole genome shotgun (WGS) entry which is preliminary data.</text>
</comment>
<evidence type="ECO:0000313" key="4">
    <source>
        <dbReference type="Proteomes" id="UP001162881"/>
    </source>
</evidence>
<keyword evidence="4" id="KW-1185">Reference proteome</keyword>
<dbReference type="SMART" id="SM00046">
    <property type="entry name" value="DAGKc"/>
    <property type="match status" value="1"/>
</dbReference>
<dbReference type="GO" id="GO:0016301">
    <property type="term" value="F:kinase activity"/>
    <property type="evidence" value="ECO:0007669"/>
    <property type="project" value="UniProtKB-KW"/>
</dbReference>
<gene>
    <name evidence="3" type="ORF">MTR62_05900</name>
</gene>
<dbReference type="SUPFAM" id="SSF111331">
    <property type="entry name" value="NAD kinase/diacylglycerol kinase-like"/>
    <property type="match status" value="1"/>
</dbReference>
<evidence type="ECO:0000313" key="3">
    <source>
        <dbReference type="EMBL" id="MCJ2182233.1"/>
    </source>
</evidence>
<feature type="region of interest" description="Disordered" evidence="1">
    <location>
        <begin position="1"/>
        <end position="22"/>
    </location>
</feature>
<dbReference type="InterPro" id="IPR016064">
    <property type="entry name" value="NAD/diacylglycerol_kinase_sf"/>
</dbReference>
<dbReference type="InterPro" id="IPR017438">
    <property type="entry name" value="ATP-NAD_kinase_N"/>
</dbReference>
<dbReference type="EMBL" id="JALHLF010000013">
    <property type="protein sequence ID" value="MCJ2182233.1"/>
    <property type="molecule type" value="Genomic_DNA"/>
</dbReference>
<dbReference type="RefSeq" id="WP_244017943.1">
    <property type="nucleotide sequence ID" value="NZ_JALHLF010000013.1"/>
</dbReference>
<feature type="compositionally biased region" description="Low complexity" evidence="1">
    <location>
        <begin position="10"/>
        <end position="22"/>
    </location>
</feature>
<evidence type="ECO:0000259" key="2">
    <source>
        <dbReference type="PROSITE" id="PS50146"/>
    </source>
</evidence>
<dbReference type="Gene3D" id="3.40.50.10330">
    <property type="entry name" value="Probable inorganic polyphosphate/atp-NAD kinase, domain 1"/>
    <property type="match status" value="1"/>
</dbReference>
<protein>
    <submittedName>
        <fullName evidence="3">Diacylglycerol kinase</fullName>
    </submittedName>
</protein>
<dbReference type="InterPro" id="IPR001206">
    <property type="entry name" value="Diacylglycerol_kinase_cat_dom"/>
</dbReference>
<accession>A0ABT0BB27</accession>
<keyword evidence="3" id="KW-0418">Kinase</keyword>
<dbReference type="Pfam" id="PF00781">
    <property type="entry name" value="DAGK_cat"/>
    <property type="match status" value="1"/>
</dbReference>